<dbReference type="Gene3D" id="1.10.940.10">
    <property type="entry name" value="NusB-like"/>
    <property type="match status" value="1"/>
</dbReference>
<gene>
    <name evidence="15" type="primary">rsmB</name>
    <name evidence="15" type="ORF">H8700_10980</name>
</gene>
<feature type="binding site" evidence="13">
    <location>
        <position position="336"/>
    </location>
    <ligand>
        <name>S-adenosyl-L-methionine</name>
        <dbReference type="ChEBI" id="CHEBI:59789"/>
    </ligand>
</feature>
<comment type="similarity">
    <text evidence="13">Belongs to the class I-like SAM-binding methyltransferase superfamily. RsmB/NOP family.</text>
</comment>
<dbReference type="GO" id="GO:0008168">
    <property type="term" value="F:methyltransferase activity"/>
    <property type="evidence" value="ECO:0007669"/>
    <property type="project" value="UniProtKB-KW"/>
</dbReference>
<dbReference type="RefSeq" id="WP_249305669.1">
    <property type="nucleotide sequence ID" value="NZ_JACRSW010000035.1"/>
</dbReference>
<dbReference type="PRINTS" id="PR02008">
    <property type="entry name" value="RCMTFAMILY"/>
</dbReference>
<feature type="domain" description="SAM-dependent MTase RsmB/NOP-type" evidence="14">
    <location>
        <begin position="177"/>
        <end position="452"/>
    </location>
</feature>
<name>A0ABR7MWL3_9FIRM</name>
<comment type="caution">
    <text evidence="15">The sequence shown here is derived from an EMBL/GenBank/DDBJ whole genome shotgun (WGS) entry which is preliminary data.</text>
</comment>
<dbReference type="Pfam" id="PF01029">
    <property type="entry name" value="NusB"/>
    <property type="match status" value="1"/>
</dbReference>
<dbReference type="InterPro" id="IPR029063">
    <property type="entry name" value="SAM-dependent_MTases_sf"/>
</dbReference>
<evidence type="ECO:0000256" key="4">
    <source>
        <dbReference type="ARBA" id="ARBA00022490"/>
    </source>
</evidence>
<dbReference type="InterPro" id="IPR023267">
    <property type="entry name" value="RCMT"/>
</dbReference>
<keyword evidence="6 13" id="KW-0489">Methyltransferase</keyword>
<dbReference type="InterPro" id="IPR049560">
    <property type="entry name" value="MeTrfase_RsmB-F_NOP2_cat"/>
</dbReference>
<dbReference type="InterPro" id="IPR001678">
    <property type="entry name" value="MeTrfase_RsmB-F_NOP2_dom"/>
</dbReference>
<accession>A0ABR7MWL3</accession>
<dbReference type="InterPro" id="IPR035926">
    <property type="entry name" value="NusB-like_sf"/>
</dbReference>
<evidence type="ECO:0000256" key="5">
    <source>
        <dbReference type="ARBA" id="ARBA00022552"/>
    </source>
</evidence>
<evidence type="ECO:0000256" key="3">
    <source>
        <dbReference type="ARBA" id="ARBA00012140"/>
    </source>
</evidence>
<evidence type="ECO:0000256" key="2">
    <source>
        <dbReference type="ARBA" id="ARBA00004496"/>
    </source>
</evidence>
<evidence type="ECO:0000256" key="6">
    <source>
        <dbReference type="ARBA" id="ARBA00022603"/>
    </source>
</evidence>
<comment type="subcellular location">
    <subcellularLocation>
        <location evidence="2">Cytoplasm</location>
    </subcellularLocation>
</comment>
<proteinExistence type="inferred from homology"/>
<dbReference type="NCBIfam" id="NF011494">
    <property type="entry name" value="PRK14902.1"/>
    <property type="match status" value="1"/>
</dbReference>
<feature type="binding site" evidence="13">
    <location>
        <position position="291"/>
    </location>
    <ligand>
        <name>S-adenosyl-L-methionine</name>
        <dbReference type="ChEBI" id="CHEBI:59789"/>
    </ligand>
</feature>
<evidence type="ECO:0000256" key="9">
    <source>
        <dbReference type="ARBA" id="ARBA00022884"/>
    </source>
</evidence>
<evidence type="ECO:0000313" key="15">
    <source>
        <dbReference type="EMBL" id="MBC8558224.1"/>
    </source>
</evidence>
<dbReference type="InterPro" id="IPR004573">
    <property type="entry name" value="rRNA_ssu_MeTfrase_B"/>
</dbReference>
<dbReference type="CDD" id="cd02440">
    <property type="entry name" value="AdoMet_MTases"/>
    <property type="match status" value="1"/>
</dbReference>
<organism evidence="15 16">
    <name type="scientific">Jutongia hominis</name>
    <dbReference type="NCBI Taxonomy" id="2763664"/>
    <lineage>
        <taxon>Bacteria</taxon>
        <taxon>Bacillati</taxon>
        <taxon>Bacillota</taxon>
        <taxon>Clostridia</taxon>
        <taxon>Lachnospirales</taxon>
        <taxon>Lachnospiraceae</taxon>
        <taxon>Jutongia</taxon>
    </lineage>
</organism>
<dbReference type="EC" id="2.1.1.176" evidence="3"/>
<comment type="function">
    <text evidence="1">Specifically methylates the cytosine at position 967 (m5C967) of 16S rRNA.</text>
</comment>
<dbReference type="PANTHER" id="PTHR22807">
    <property type="entry name" value="NOP2 YEAST -RELATED NOL1/NOP2/FMU SUN DOMAIN-CONTAINING"/>
    <property type="match status" value="1"/>
</dbReference>
<sequence>MTQKKEAFYSVRKIALDLLIEIMEKEAFCDKCLHQALDTYDLEQRDKGFLMRLVEGTVERCIELDYVIDQFSKVKVKKMKPVIRNILRMACYQIFYMDQIPDSAACNEAVKLTIKRKMHNLKGFINGVLRTIIRQKDRIVYPKEGTKEYLHIRYSMPEWIVVLFIEQYGINETEQILQSFLTEKKALAVRLTTSRYSKEEIIQTLLQDHVTVKEASFAKEAVLLQDYKDMTKLAAFQKGMFQVQDESSMLVGMISGIKKSDTVIDICAAPGGKTLHAADLLAGSGQVLSADLTKEKTDLIQQNCQRLGYQNVSVFQNDALVYKEEWKEKADVLIADLPCSGLGVIGKKCDIKYKTKPEDIKVLASLQKEILKNAVSYVKPGGRLLFSTCTIAQEENEKNVAWIQENLPLRLVSIEEDLPEKLQQKTGEKGYLQVLPTMAQTDGFFISCFEKTI</sequence>
<reference evidence="15 16" key="1">
    <citation type="submission" date="2020-08" db="EMBL/GenBank/DDBJ databases">
        <title>Genome public.</title>
        <authorList>
            <person name="Liu C."/>
            <person name="Sun Q."/>
        </authorList>
    </citation>
    <scope>NUCLEOTIDE SEQUENCE [LARGE SCALE GENOMIC DNA]</scope>
    <source>
        <strain evidence="15 16">BX3</strain>
    </source>
</reference>
<feature type="binding site" evidence="13">
    <location>
        <position position="318"/>
    </location>
    <ligand>
        <name>S-adenosyl-L-methionine</name>
        <dbReference type="ChEBI" id="CHEBI:59789"/>
    </ligand>
</feature>
<dbReference type="Gene3D" id="3.40.50.150">
    <property type="entry name" value="Vaccinia Virus protein VP39"/>
    <property type="match status" value="1"/>
</dbReference>
<dbReference type="InterPro" id="IPR054728">
    <property type="entry name" value="RsmB-like_ferredoxin"/>
</dbReference>
<evidence type="ECO:0000256" key="12">
    <source>
        <dbReference type="ARBA" id="ARBA00047283"/>
    </source>
</evidence>
<keyword evidence="16" id="KW-1185">Reference proteome</keyword>
<dbReference type="InterPro" id="IPR006027">
    <property type="entry name" value="NusB_RsmB_TIM44"/>
</dbReference>
<evidence type="ECO:0000256" key="11">
    <source>
        <dbReference type="ARBA" id="ARBA00031088"/>
    </source>
</evidence>
<evidence type="ECO:0000259" key="14">
    <source>
        <dbReference type="PROSITE" id="PS51686"/>
    </source>
</evidence>
<keyword evidence="4" id="KW-0963">Cytoplasm</keyword>
<dbReference type="Proteomes" id="UP000637513">
    <property type="component" value="Unassembled WGS sequence"/>
</dbReference>
<evidence type="ECO:0000313" key="16">
    <source>
        <dbReference type="Proteomes" id="UP000637513"/>
    </source>
</evidence>
<keyword evidence="5" id="KW-0698">rRNA processing</keyword>
<evidence type="ECO:0000256" key="10">
    <source>
        <dbReference type="ARBA" id="ARBA00030399"/>
    </source>
</evidence>
<dbReference type="NCBIfam" id="TIGR00563">
    <property type="entry name" value="rsmB"/>
    <property type="match status" value="1"/>
</dbReference>
<evidence type="ECO:0000256" key="13">
    <source>
        <dbReference type="PROSITE-ProRule" id="PRU01023"/>
    </source>
</evidence>
<dbReference type="SUPFAM" id="SSF53335">
    <property type="entry name" value="S-adenosyl-L-methionine-dependent methyltransferases"/>
    <property type="match status" value="1"/>
</dbReference>
<keyword evidence="9 13" id="KW-0694">RNA-binding</keyword>
<feature type="binding site" evidence="13">
    <location>
        <begin position="267"/>
        <end position="273"/>
    </location>
    <ligand>
        <name>S-adenosyl-L-methionine</name>
        <dbReference type="ChEBI" id="CHEBI:59789"/>
    </ligand>
</feature>
<evidence type="ECO:0000256" key="7">
    <source>
        <dbReference type="ARBA" id="ARBA00022679"/>
    </source>
</evidence>
<dbReference type="PANTHER" id="PTHR22807:SF53">
    <property type="entry name" value="RIBOSOMAL RNA SMALL SUBUNIT METHYLTRANSFERASE B-RELATED"/>
    <property type="match status" value="1"/>
</dbReference>
<dbReference type="Pfam" id="PF22458">
    <property type="entry name" value="RsmF-B_ferredox"/>
    <property type="match status" value="1"/>
</dbReference>
<evidence type="ECO:0000256" key="1">
    <source>
        <dbReference type="ARBA" id="ARBA00002724"/>
    </source>
</evidence>
<protein>
    <recommendedName>
        <fullName evidence="3">16S rRNA (cytosine(967)-C(5))-methyltransferase</fullName>
        <ecNumber evidence="3">2.1.1.176</ecNumber>
    </recommendedName>
    <alternativeName>
        <fullName evidence="10">16S rRNA m5C967 methyltransferase</fullName>
    </alternativeName>
    <alternativeName>
        <fullName evidence="11">rRNA (cytosine-C(5)-)-methyltransferase RsmB</fullName>
    </alternativeName>
</protein>
<dbReference type="SUPFAM" id="SSF48013">
    <property type="entry name" value="NusB-like"/>
    <property type="match status" value="1"/>
</dbReference>
<keyword evidence="8 13" id="KW-0949">S-adenosyl-L-methionine</keyword>
<dbReference type="GO" id="GO:0032259">
    <property type="term" value="P:methylation"/>
    <property type="evidence" value="ECO:0007669"/>
    <property type="project" value="UniProtKB-KW"/>
</dbReference>
<dbReference type="EMBL" id="JACRSW010000035">
    <property type="protein sequence ID" value="MBC8558224.1"/>
    <property type="molecule type" value="Genomic_DNA"/>
</dbReference>
<feature type="active site" description="Nucleophile" evidence="13">
    <location>
        <position position="389"/>
    </location>
</feature>
<keyword evidence="7 13" id="KW-0808">Transferase</keyword>
<evidence type="ECO:0000256" key="8">
    <source>
        <dbReference type="ARBA" id="ARBA00022691"/>
    </source>
</evidence>
<dbReference type="PROSITE" id="PS51686">
    <property type="entry name" value="SAM_MT_RSMB_NOP"/>
    <property type="match status" value="1"/>
</dbReference>
<dbReference type="Pfam" id="PF01189">
    <property type="entry name" value="Methyltr_RsmB-F"/>
    <property type="match status" value="1"/>
</dbReference>
<comment type="catalytic activity">
    <reaction evidence="12">
        <text>cytidine(967) in 16S rRNA + S-adenosyl-L-methionine = 5-methylcytidine(967) in 16S rRNA + S-adenosyl-L-homocysteine + H(+)</text>
        <dbReference type="Rhea" id="RHEA:42748"/>
        <dbReference type="Rhea" id="RHEA-COMP:10219"/>
        <dbReference type="Rhea" id="RHEA-COMP:10220"/>
        <dbReference type="ChEBI" id="CHEBI:15378"/>
        <dbReference type="ChEBI" id="CHEBI:57856"/>
        <dbReference type="ChEBI" id="CHEBI:59789"/>
        <dbReference type="ChEBI" id="CHEBI:74483"/>
        <dbReference type="ChEBI" id="CHEBI:82748"/>
        <dbReference type="EC" id="2.1.1.176"/>
    </reaction>
</comment>
<dbReference type="Gene3D" id="3.30.70.1170">
    <property type="entry name" value="Sun protein, domain 3"/>
    <property type="match status" value="1"/>
</dbReference>